<feature type="compositionally biased region" description="Low complexity" evidence="19">
    <location>
        <begin position="457"/>
        <end position="470"/>
    </location>
</feature>
<dbReference type="SUPFAM" id="SSF57903">
    <property type="entry name" value="FYVE/PHD zinc finger"/>
    <property type="match status" value="1"/>
</dbReference>
<dbReference type="InterPro" id="IPR013083">
    <property type="entry name" value="Znf_RING/FYVE/PHD"/>
</dbReference>
<dbReference type="InterPro" id="IPR001214">
    <property type="entry name" value="SET_dom"/>
</dbReference>
<evidence type="ECO:0000313" key="25">
    <source>
        <dbReference type="Proteomes" id="UP000504618"/>
    </source>
</evidence>
<evidence type="ECO:0000259" key="24">
    <source>
        <dbReference type="PROSITE" id="PS51805"/>
    </source>
</evidence>
<evidence type="ECO:0000256" key="16">
    <source>
        <dbReference type="ARBA" id="ARBA00071661"/>
    </source>
</evidence>
<evidence type="ECO:0000256" key="13">
    <source>
        <dbReference type="ARBA" id="ARBA00023125"/>
    </source>
</evidence>
<dbReference type="Pfam" id="PF05965">
    <property type="entry name" value="FYRC"/>
    <property type="match status" value="1"/>
</dbReference>
<dbReference type="GeneID" id="112463361"/>
<name>A0A6J1QX91_9HYME</name>
<evidence type="ECO:0000256" key="7">
    <source>
        <dbReference type="ARBA" id="ARBA00022737"/>
    </source>
</evidence>
<feature type="compositionally biased region" description="Polar residues" evidence="19">
    <location>
        <begin position="750"/>
        <end position="762"/>
    </location>
</feature>
<feature type="compositionally biased region" description="Basic and acidic residues" evidence="19">
    <location>
        <begin position="798"/>
        <end position="834"/>
    </location>
</feature>
<evidence type="ECO:0000256" key="10">
    <source>
        <dbReference type="ARBA" id="ARBA00022853"/>
    </source>
</evidence>
<evidence type="ECO:0000259" key="23">
    <source>
        <dbReference type="PROSITE" id="PS51030"/>
    </source>
</evidence>
<dbReference type="Pfam" id="PF05964">
    <property type="entry name" value="FYRN"/>
    <property type="match status" value="1"/>
</dbReference>
<dbReference type="SMART" id="SM00541">
    <property type="entry name" value="FYRN"/>
    <property type="match status" value="1"/>
</dbReference>
<feature type="compositionally biased region" description="Basic and acidic residues" evidence="19">
    <location>
        <begin position="127"/>
        <end position="137"/>
    </location>
</feature>
<dbReference type="GO" id="GO:0035097">
    <property type="term" value="C:histone methyltransferase complex"/>
    <property type="evidence" value="ECO:0007669"/>
    <property type="project" value="TreeGrafter"/>
</dbReference>
<feature type="region of interest" description="Disordered" evidence="19">
    <location>
        <begin position="726"/>
        <end position="763"/>
    </location>
</feature>
<gene>
    <name evidence="26" type="primary">LOC112463361</name>
</gene>
<evidence type="ECO:0000256" key="14">
    <source>
        <dbReference type="ARBA" id="ARBA00023163"/>
    </source>
</evidence>
<feature type="region of interest" description="Disordered" evidence="19">
    <location>
        <begin position="2104"/>
        <end position="2124"/>
    </location>
</feature>
<dbReference type="GO" id="GO:0098687">
    <property type="term" value="C:chromosomal region"/>
    <property type="evidence" value="ECO:0007669"/>
    <property type="project" value="UniProtKB-ARBA"/>
</dbReference>
<dbReference type="PROSITE" id="PS51805">
    <property type="entry name" value="EPHD"/>
    <property type="match status" value="1"/>
</dbReference>
<feature type="region of interest" description="Disordered" evidence="19">
    <location>
        <begin position="127"/>
        <end position="150"/>
    </location>
</feature>
<dbReference type="GO" id="GO:0005700">
    <property type="term" value="C:polytene chromosome"/>
    <property type="evidence" value="ECO:0007669"/>
    <property type="project" value="UniProtKB-ARBA"/>
</dbReference>
<keyword evidence="8 17" id="KW-0863">Zinc-finger</keyword>
<dbReference type="InterPro" id="IPR034732">
    <property type="entry name" value="EPHD"/>
</dbReference>
<feature type="domain" description="Nuclear receptor" evidence="23">
    <location>
        <begin position="537"/>
        <end position="650"/>
    </location>
</feature>
<dbReference type="PROSITE" id="PS51542">
    <property type="entry name" value="FYRN"/>
    <property type="match status" value="1"/>
</dbReference>
<evidence type="ECO:0000256" key="2">
    <source>
        <dbReference type="ARBA" id="ARBA00012183"/>
    </source>
</evidence>
<evidence type="ECO:0000256" key="12">
    <source>
        <dbReference type="ARBA" id="ARBA00023117"/>
    </source>
</evidence>
<feature type="compositionally biased region" description="Polar residues" evidence="19">
    <location>
        <begin position="323"/>
        <end position="336"/>
    </location>
</feature>
<feature type="compositionally biased region" description="Polar residues" evidence="19">
    <location>
        <begin position="1241"/>
        <end position="1250"/>
    </location>
</feature>
<dbReference type="InterPro" id="IPR001628">
    <property type="entry name" value="Znf_hrmn_rcpt"/>
</dbReference>
<evidence type="ECO:0000256" key="4">
    <source>
        <dbReference type="ARBA" id="ARBA00022679"/>
    </source>
</evidence>
<dbReference type="PROSITE" id="PS51030">
    <property type="entry name" value="NUCLEAR_REC_DBD_2"/>
    <property type="match status" value="1"/>
</dbReference>
<feature type="compositionally biased region" description="Polar residues" evidence="19">
    <location>
        <begin position="1916"/>
        <end position="1927"/>
    </location>
</feature>
<evidence type="ECO:0000256" key="17">
    <source>
        <dbReference type="PROSITE-ProRule" id="PRU00146"/>
    </source>
</evidence>
<feature type="region of interest" description="Disordered" evidence="19">
    <location>
        <begin position="323"/>
        <end position="486"/>
    </location>
</feature>
<dbReference type="Gene3D" id="2.170.270.10">
    <property type="entry name" value="SET domain"/>
    <property type="match status" value="1"/>
</dbReference>
<feature type="compositionally biased region" description="Basic and acidic residues" evidence="19">
    <location>
        <begin position="1950"/>
        <end position="1961"/>
    </location>
</feature>
<dbReference type="GO" id="GO:0042800">
    <property type="term" value="F:histone H3K4 methyltransferase activity"/>
    <property type="evidence" value="ECO:0007669"/>
    <property type="project" value="TreeGrafter"/>
</dbReference>
<feature type="compositionally biased region" description="Polar residues" evidence="19">
    <location>
        <begin position="408"/>
        <end position="430"/>
    </location>
</feature>
<dbReference type="CDD" id="cd19170">
    <property type="entry name" value="SET_KMT2A_2B"/>
    <property type="match status" value="1"/>
</dbReference>
<feature type="region of interest" description="Disordered" evidence="19">
    <location>
        <begin position="2232"/>
        <end position="2281"/>
    </location>
</feature>
<proteinExistence type="predicted"/>
<keyword evidence="12" id="KW-0103">Bromodomain</keyword>
<dbReference type="InterPro" id="IPR011011">
    <property type="entry name" value="Znf_FYVE_PHD"/>
</dbReference>
<dbReference type="CDD" id="cd15506">
    <property type="entry name" value="PHD1_KMT2A_like"/>
    <property type="match status" value="1"/>
</dbReference>
<keyword evidence="10" id="KW-0156">Chromatin regulator</keyword>
<feature type="compositionally biased region" description="Low complexity" evidence="19">
    <location>
        <begin position="359"/>
        <end position="373"/>
    </location>
</feature>
<dbReference type="PROSITE" id="PS50280">
    <property type="entry name" value="SET"/>
    <property type="match status" value="1"/>
</dbReference>
<keyword evidence="11" id="KW-0805">Transcription regulation</keyword>
<evidence type="ECO:0000256" key="1">
    <source>
        <dbReference type="ARBA" id="ARBA00004123"/>
    </source>
</evidence>
<dbReference type="InterPro" id="IPR003889">
    <property type="entry name" value="FYrich_C"/>
</dbReference>
<evidence type="ECO:0000256" key="9">
    <source>
        <dbReference type="ARBA" id="ARBA00022833"/>
    </source>
</evidence>
<keyword evidence="5" id="KW-0949">S-adenosyl-L-methionine</keyword>
<dbReference type="PROSITE" id="PS50868">
    <property type="entry name" value="POST_SET"/>
    <property type="match status" value="1"/>
</dbReference>
<accession>A0A6J1QX91</accession>
<dbReference type="OrthoDB" id="308383at2759"/>
<evidence type="ECO:0000259" key="22">
    <source>
        <dbReference type="PROSITE" id="PS50868"/>
    </source>
</evidence>
<feature type="region of interest" description="Disordered" evidence="19">
    <location>
        <begin position="1900"/>
        <end position="1961"/>
    </location>
</feature>
<feature type="compositionally biased region" description="Basic and acidic residues" evidence="19">
    <location>
        <begin position="1230"/>
        <end position="1240"/>
    </location>
</feature>
<evidence type="ECO:0000256" key="19">
    <source>
        <dbReference type="SAM" id="MobiDB-lite"/>
    </source>
</evidence>
<evidence type="ECO:0000256" key="8">
    <source>
        <dbReference type="ARBA" id="ARBA00022771"/>
    </source>
</evidence>
<reference evidence="26" key="1">
    <citation type="submission" date="2025-08" db="UniProtKB">
        <authorList>
            <consortium name="RefSeq"/>
        </authorList>
    </citation>
    <scope>IDENTIFICATION</scope>
    <source>
        <tissue evidence="26">Whole body</tissue>
    </source>
</reference>
<feature type="domain" description="PHD-type" evidence="20">
    <location>
        <begin position="1033"/>
        <end position="1094"/>
    </location>
</feature>
<dbReference type="InterPro" id="IPR047219">
    <property type="entry name" value="KMT2A_2B_SET"/>
</dbReference>
<dbReference type="Pfam" id="PF13771">
    <property type="entry name" value="zf-HC5HC2H"/>
    <property type="match status" value="1"/>
</dbReference>
<feature type="domain" description="SET" evidence="21">
    <location>
        <begin position="3243"/>
        <end position="3359"/>
    </location>
</feature>
<dbReference type="GO" id="GO:0140949">
    <property type="term" value="F:histone H3K9 trimethyltransferase activity"/>
    <property type="evidence" value="ECO:0007669"/>
    <property type="project" value="UniProtKB-EC"/>
</dbReference>
<feature type="coiled-coil region" evidence="18">
    <location>
        <begin position="2941"/>
        <end position="2968"/>
    </location>
</feature>
<dbReference type="SUPFAM" id="SSF82199">
    <property type="entry name" value="SET domain"/>
    <property type="match status" value="1"/>
</dbReference>
<feature type="domain" description="PHD-type" evidence="20">
    <location>
        <begin position="906"/>
        <end position="956"/>
    </location>
</feature>
<dbReference type="GO" id="GO:0045893">
    <property type="term" value="P:positive regulation of DNA-templated transcription"/>
    <property type="evidence" value="ECO:0007669"/>
    <property type="project" value="TreeGrafter"/>
</dbReference>
<dbReference type="InterPro" id="IPR003616">
    <property type="entry name" value="Post-SET_dom"/>
</dbReference>
<evidence type="ECO:0000259" key="20">
    <source>
        <dbReference type="PROSITE" id="PS50016"/>
    </source>
</evidence>
<evidence type="ECO:0000256" key="18">
    <source>
        <dbReference type="SAM" id="Coils"/>
    </source>
</evidence>
<feature type="domain" description="PHD-type" evidence="24">
    <location>
        <begin position="1383"/>
        <end position="1491"/>
    </location>
</feature>
<dbReference type="InterPro" id="IPR001965">
    <property type="entry name" value="Znf_PHD"/>
</dbReference>
<dbReference type="InterPro" id="IPR019787">
    <property type="entry name" value="Znf_PHD-finger"/>
</dbReference>
<protein>
    <recommendedName>
        <fullName evidence="16">Histone-lysine N-methyltransferase trithorax</fullName>
        <ecNumber evidence="2">2.1.1.355</ecNumber>
    </recommendedName>
</protein>
<feature type="region of interest" description="Disordered" evidence="19">
    <location>
        <begin position="798"/>
        <end position="839"/>
    </location>
</feature>
<dbReference type="GO" id="GO:0032259">
    <property type="term" value="P:methylation"/>
    <property type="evidence" value="ECO:0007669"/>
    <property type="project" value="UniProtKB-KW"/>
</dbReference>
<sequence length="3381" mass="374346">MGRSKFPGKPPKTATRKRIKVLGQPEAAQNDPVTVAENIYYGLSLFNETFGDNEKEHPPFHGFSTKEANLSASYIKTQQHDAEKTSDNVPSVTVENLAPQSSTKKDVTDVKNSPTNIENSAEKLTDANPKPVKDITEPVKNPNAKHTPKIHRAKTRKNCKNVKFSNYMKNPVLKSVNNILDQHQRTRQLRNSTAKRLLQRAKSNGSNTRNLVVQSGEKPSTVRKFVLPVRSVHSSRVIKPNKRFIEELEEISGTEHSENEIGIHVKKCKLNSDKLSDLESKLKEDAVSKLCTKFKNKDARGKPKRVIQDSNAEIITQSIKNTEKSANSVQNAQISKPTHREVKKSHNISCKNKVSNGTSDSSNNNQECSQNSSRTAQTAKSTIPRNQKQISIPTKVLPDSNVPHFESSRVQTRSGTQNEIANDLSNQANFESGAGLTEDGCAETEDQPENGNKTVVSTLNNFETENNLSESESEHSSHSEGEQSEFSGIKLNSGKVILRKARLKLDNKCLAGTEGPFSTTSTSNTMGGSTNLGLTGTIKCGVCGAVRFYRFVKQARKFGIHSCESCRKFISKMIKHQACAKSSNNVLPILKCHKGDGLCLVPPVVRSQQWNLMRCVYKARCPACWLKMCLKCYDIPPALRTGLNALLPPLMRDPLTISLPLSQDEDGQGQNLGPSKLSWPAEDSLERNLFKSAMSWRNFEMGQKTSYQGTGGFFYTKLDKFDSSMSISPNKKRRKNNRIKVRKKIKNPILASSTGGQHSQPLRQRLELKGPRVKHVCRSASVALGQPIATFPAVDAKEDNEHGKNIPKTLKETERTEKRDDITKDKEMQKHNEDNNLNLNVNTAQQSHSRRGKPQQNLSTSHFPVVSKAAVDTVYTVSIDFWEQYDPSEVGAKGFALIGSELFHIPAICYLCGSAGKEPLIHCQCCCEPYHAFCLEPSEWNVCAQPNWCCPRCTICQSCHLRSGPKLSCIRCRQSFHHSCLSKSGVSSRLYSPDRPYVCQSCIKCKSCGSEGVNVHVGNLPLCSMCFKLRQQGNYCPLCQRCYNENDFDTKMMECSECSCWVHARCEGLSDERYQILSYLPDSIEFTCSQCSSNSNSSIWRNAIEAELKAGFIGVIKSLSKNRKICTALKWSPRKECLCRPVSSVRKLEFPEDKSEMNCAKENEESEECNGDKFADTDSNSSANYRDGINKLDLEEPSVDGPGRKGLRRLRQKFHLKECSVRVKNCIPKDSQDNERKDWTNQDSSVSSNDVTECHCSEQQIIARPSPTLMSVKRKVNGNEYKSLSQFHCDMEHVINRVGSKDLLETYHDILQEVFPWFTPKDFKSSDDNDDILMPSKDVSKDTALTTKFDDPILEAWKEEVMKAPKAIAAKTANLYNIHVEDSRSCCLCKGLGDGHETKEGRLLYCGQNEWVHANCALWSNEVFEEIDGSLQNVHSAISRGRLIRCSECGKKGASIGCCAKNCSNTFHFPCARNIGLAFNDDKTVFCISHSNSHANKSLQNENEFSLKRPVYVELDRKKKKFAEPNKVKLMIGSLMVDCLGTIIPEFSDTTEKIIPCDYKCSRLYWSTVNPYKIVRYYIRTYVQVHMPDVSSDMENNITIDHSKEREKEEVSTDAQRVDYLAVKQTLDSLIDIVCNKEVDENLAEQNNTDLLPPELKEAIFEDLPHDLLDGISMQDIFPKMSYEDFLAMDLKNDGSFSTDLFKDDMLSSEVEETIKPSESKISKMDSSLLELGAHNDLWVRLEAKTAMQDLMDDLFNSKSQKRGGRELKRSKSEVMSNNPLIVGGQRHHQRSCSLTWSCKLDNTYGSNIKRRKLPRNPSSTKSNETGLIVLDAQNERTSMFHELRIPESIMVTVGRGNTPNILSDSVRELKYCIEDSTGLNRRMLPARDDAKEHKRLFWHPRQQQPRIVQVDGSADANSASECSSPEYNAEEKNTNLQTSESIPQLDGINDEHSSDGGEPIAEKELGSYVRPSNLLHSKRFFGFIRSHVSSTCDKSQKTKSGSGNLTIAPTARCTLHKAGVLFKEKNLKMNLQIPQVDGAGDISSDDECVSSQHMMAHERLIRTSYESSPFEHIEVTCKRCARTYRNEESYNRHLDNCDSMITSDSDSETMDNKLASPESGFSPNMGSPQFITLSPSEGHTLTTDYTDIQATSPIEASVASPHPSIQIEPIAQAIITPQIHATHATVETVHQTVLTSNDVIVQTQYTRRTTTLPNPAVLPSQESTVHITEITDPPSVSSDSNVTPHSMVNTPMNSPDSTSSQTVPSPEMSPNYSSMGVQTAQESAQTCAQIARVPSKSKNLRMAKSKAKSVKSQQHVLKNVMQAPHNAAHNARFQPTAMTNTPQVIQLHQANQRPPTVILQQVASPGIVSAYVEALQQQSGQNLQYITTIGGGQHETGFKPQLIAANSLVPGTYIQAPSTDNLLALQNGGISILPSVQIAQTQPTVLGTIIQQQPSAIQCGVISSEQLLLSSTPTLEMFTDPTGGMFVSNQPMYYGLETIVSNTVMSSSQFMAGTVPQVLASSYQTTTQVFQASKLMEPIVDVQAVPTMQNVSSMPNMSGVPNITGVPNIASVQGVSGMSNMSGVPYVVVNQSAPPLPPVPTAAPAPPAPVPALVSASVPAPASIPAPGSISAPTLSVEPIATPPQVNISATSQERVYGGVACSAVSPVSCQNTNIDHPMASIQVADVCSSNAVTPTNLSPPVPPPPPPPPPLSLPPALSAPPPPPHAMPMIPRVAVRPSPVAHSVQANHGAAWKITESLFGAEQPMSNSVRPYFDSKHVSENTSMIKSSISSSKIPPLSNHYVTQRNLIVNNKSNHDVNSMHKSYSGGIALSPNCANTNVNSNGPVVSNSCPVQNKITVPTSNMPTSRPMNRVLPMQAVTLKQDPAKKDDLAIEEPTKPVIKPAEPEIVEPRKEITEQIVQIKKPETALDDISDSIKLNTETIEKVKENLKLELDKEKLQNTSLKIVLQKQLQDGSYKITRNMKAVTQSKKTPQVTSVEILPSKQVPQIASLQLLPIKTFTLKANKLEDKVKPVDAKVNIIKAKAPPVAVKKPRIVTKSIRPLRSDPQQNPPLVQKNCSKGPILMYEIKSQDGFTHTASSMTEVWETVYQAVQNARKAHNLPPLPHNPLCQSLGLENNAAIYLIEQLPGVNRCSKYKPKFHTLAPPKADEMENDLPAACANGAARAEPFKGRKVHDMFSWLASQHRPHPNIITISETESRRAASTNLPMAMRFRILKETSKTSVGVYYSHIHGRGLFCLRDIEPGEMVIEYAGEVIRSSLTDKREKYYDSKNIGCYMFKIDDHLVVDATMKGNAARFINHSCEPNCYSRVVDILGKKHILIFALRRIIQGEELTYDYKFPFEDIKIPCTCGSRKCRKYLN</sequence>
<dbReference type="Pfam" id="PF00856">
    <property type="entry name" value="SET"/>
    <property type="match status" value="1"/>
</dbReference>
<dbReference type="InterPro" id="IPR003888">
    <property type="entry name" value="FYrich_N"/>
</dbReference>
<comment type="subcellular location">
    <subcellularLocation>
        <location evidence="1">Nucleus</location>
    </subcellularLocation>
</comment>
<feature type="region of interest" description="Disordered" evidence="19">
    <location>
        <begin position="1230"/>
        <end position="1250"/>
    </location>
</feature>
<keyword evidence="6" id="KW-0479">Metal-binding</keyword>
<dbReference type="SMART" id="SM00542">
    <property type="entry name" value="FYRC"/>
    <property type="match status" value="1"/>
</dbReference>
<evidence type="ECO:0000313" key="26">
    <source>
        <dbReference type="RefSeq" id="XP_024885501.1"/>
    </source>
</evidence>
<dbReference type="PROSITE" id="PS51543">
    <property type="entry name" value="FYRC"/>
    <property type="match status" value="1"/>
</dbReference>
<dbReference type="SMART" id="SM00249">
    <property type="entry name" value="PHD"/>
    <property type="match status" value="4"/>
</dbReference>
<dbReference type="FunFam" id="3.30.40.10:FF:000002">
    <property type="entry name" value="Histone-lysine N-methyltransferase"/>
    <property type="match status" value="1"/>
</dbReference>
<dbReference type="GO" id="GO:0043565">
    <property type="term" value="F:sequence-specific DNA binding"/>
    <property type="evidence" value="ECO:0007669"/>
    <property type="project" value="InterPro"/>
</dbReference>
<feature type="region of interest" description="Disordered" evidence="19">
    <location>
        <begin position="2696"/>
        <end position="2725"/>
    </location>
</feature>
<organism evidence="25 26">
    <name type="scientific">Temnothorax curvispinosus</name>
    <dbReference type="NCBI Taxonomy" id="300111"/>
    <lineage>
        <taxon>Eukaryota</taxon>
        <taxon>Metazoa</taxon>
        <taxon>Ecdysozoa</taxon>
        <taxon>Arthropoda</taxon>
        <taxon>Hexapoda</taxon>
        <taxon>Insecta</taxon>
        <taxon>Pterygota</taxon>
        <taxon>Neoptera</taxon>
        <taxon>Endopterygota</taxon>
        <taxon>Hymenoptera</taxon>
        <taxon>Apocrita</taxon>
        <taxon>Aculeata</taxon>
        <taxon>Formicoidea</taxon>
        <taxon>Formicidae</taxon>
        <taxon>Myrmicinae</taxon>
        <taxon>Temnothorax</taxon>
    </lineage>
</organism>
<keyword evidence="9" id="KW-0862">Zinc</keyword>
<feature type="compositionally biased region" description="Polar residues" evidence="19">
    <location>
        <begin position="87"/>
        <end position="102"/>
    </location>
</feature>
<keyword evidence="25" id="KW-1185">Reference proteome</keyword>
<dbReference type="CTD" id="41737"/>
<dbReference type="PANTHER" id="PTHR45838">
    <property type="entry name" value="HISTONE-LYSINE-N-METHYLTRANSFERASE 2 KMT2 FAMILY MEMBER"/>
    <property type="match status" value="1"/>
</dbReference>
<dbReference type="PANTHER" id="PTHR45838:SF4">
    <property type="entry name" value="HISTONE-LYSINE N-METHYLTRANSFERASE TRITHORAX"/>
    <property type="match status" value="1"/>
</dbReference>
<dbReference type="FunFam" id="2.170.270.10:FF:000004">
    <property type="entry name" value="Histone-lysine N-methyltransferase"/>
    <property type="match status" value="1"/>
</dbReference>
<feature type="compositionally biased region" description="Polar residues" evidence="19">
    <location>
        <begin position="347"/>
        <end position="358"/>
    </location>
</feature>
<keyword evidence="3" id="KW-0489">Methyltransferase</keyword>
<feature type="compositionally biased region" description="Polar residues" evidence="19">
    <location>
        <begin position="2235"/>
        <end position="2281"/>
    </location>
</feature>
<dbReference type="Gene3D" id="3.30.160.360">
    <property type="match status" value="1"/>
</dbReference>
<feature type="compositionally biased region" description="Polar residues" evidence="19">
    <location>
        <begin position="374"/>
        <end position="392"/>
    </location>
</feature>
<evidence type="ECO:0000256" key="11">
    <source>
        <dbReference type="ARBA" id="ARBA00023015"/>
    </source>
</evidence>
<evidence type="ECO:0000256" key="3">
    <source>
        <dbReference type="ARBA" id="ARBA00022603"/>
    </source>
</evidence>
<keyword evidence="15" id="KW-0539">Nucleus</keyword>
<feature type="compositionally biased region" description="Pro residues" evidence="19">
    <location>
        <begin position="2699"/>
        <end position="2725"/>
    </location>
</feature>
<keyword evidence="7" id="KW-0677">Repeat</keyword>
<keyword evidence="4" id="KW-0808">Transferase</keyword>
<evidence type="ECO:0000256" key="15">
    <source>
        <dbReference type="ARBA" id="ARBA00023242"/>
    </source>
</evidence>
<dbReference type="GO" id="GO:0008270">
    <property type="term" value="F:zinc ion binding"/>
    <property type="evidence" value="ECO:0007669"/>
    <property type="project" value="UniProtKB-KW"/>
</dbReference>
<dbReference type="PROSITE" id="PS50016">
    <property type="entry name" value="ZF_PHD_2"/>
    <property type="match status" value="3"/>
</dbReference>
<dbReference type="InterPro" id="IPR046341">
    <property type="entry name" value="SET_dom_sf"/>
</dbReference>
<dbReference type="SMART" id="SM00508">
    <property type="entry name" value="PostSET"/>
    <property type="match status" value="1"/>
</dbReference>
<feature type="domain" description="PHD-type" evidence="20">
    <location>
        <begin position="953"/>
        <end position="1005"/>
    </location>
</feature>
<evidence type="ECO:0000259" key="21">
    <source>
        <dbReference type="PROSITE" id="PS50280"/>
    </source>
</evidence>
<feature type="domain" description="Post-SET" evidence="22">
    <location>
        <begin position="3365"/>
        <end position="3381"/>
    </location>
</feature>
<dbReference type="SMART" id="SM00317">
    <property type="entry name" value="SET"/>
    <property type="match status" value="1"/>
</dbReference>
<keyword evidence="18" id="KW-0175">Coiled coil</keyword>
<feature type="region of interest" description="Disordered" evidence="19">
    <location>
        <begin position="77"/>
        <end position="115"/>
    </location>
</feature>
<keyword evidence="14" id="KW-0804">Transcription</keyword>
<feature type="compositionally biased region" description="Basic and acidic residues" evidence="19">
    <location>
        <begin position="472"/>
        <end position="481"/>
    </location>
</feature>
<keyword evidence="13" id="KW-0238">DNA-binding</keyword>
<evidence type="ECO:0000256" key="5">
    <source>
        <dbReference type="ARBA" id="ARBA00022691"/>
    </source>
</evidence>
<dbReference type="EC" id="2.1.1.355" evidence="2"/>
<evidence type="ECO:0000256" key="6">
    <source>
        <dbReference type="ARBA" id="ARBA00022723"/>
    </source>
</evidence>
<dbReference type="Proteomes" id="UP000504618">
    <property type="component" value="Unplaced"/>
</dbReference>
<dbReference type="CDD" id="cd15489">
    <property type="entry name" value="PHD_SF"/>
    <property type="match status" value="1"/>
</dbReference>
<dbReference type="CDD" id="cd15508">
    <property type="entry name" value="PHD3_KMT2A_like"/>
    <property type="match status" value="1"/>
</dbReference>
<dbReference type="RefSeq" id="XP_024885501.1">
    <property type="nucleotide sequence ID" value="XM_025029733.1"/>
</dbReference>
<feature type="compositionally biased region" description="Basic residues" evidence="19">
    <location>
        <begin position="730"/>
        <end position="746"/>
    </location>
</feature>
<dbReference type="Gene3D" id="3.30.40.10">
    <property type="entry name" value="Zinc/RING finger domain, C3HC4 (zinc finger)"/>
    <property type="match status" value="3"/>
</dbReference>
<dbReference type="GO" id="GO:0003700">
    <property type="term" value="F:DNA-binding transcription factor activity"/>
    <property type="evidence" value="ECO:0007669"/>
    <property type="project" value="InterPro"/>
</dbReference>